<dbReference type="EMBL" id="CP020991">
    <property type="protein sequence ID" value="AUO19565.1"/>
    <property type="molecule type" value="Genomic_DNA"/>
</dbReference>
<keyword evidence="1" id="KW-1133">Transmembrane helix</keyword>
<protein>
    <submittedName>
        <fullName evidence="2">Uncharacterized protein</fullName>
    </submittedName>
</protein>
<organism evidence="2 3">
    <name type="scientific">Monoglobus pectinilyticus</name>
    <dbReference type="NCBI Taxonomy" id="1981510"/>
    <lineage>
        <taxon>Bacteria</taxon>
        <taxon>Bacillati</taxon>
        <taxon>Bacillota</taxon>
        <taxon>Clostridia</taxon>
        <taxon>Monoglobales</taxon>
        <taxon>Monoglobaceae</taxon>
        <taxon>Monoglobus</taxon>
    </lineage>
</organism>
<feature type="transmembrane region" description="Helical" evidence="1">
    <location>
        <begin position="36"/>
        <end position="58"/>
    </location>
</feature>
<keyword evidence="1" id="KW-0472">Membrane</keyword>
<gene>
    <name evidence="2" type="ORF">B9O19_01404</name>
</gene>
<sequence length="243" mass="27046">MNKKELYKTIGLIDDDLITEAENSVKLVKHLKISKIAAVAAAAVMLLSLSVWAANVLITSRGAQSSNIPTYNSVPTAETLQDDIGISPKILNNFSNGYTFDSGYIVENEDYSEDGRIFESYKSLNCHYKRNEDMISLDIDKSTAGNQSNHSDTAETYKGSDIKYFAYTNKLVPGDYQLTEQDKKDEKSGKYIFSYGSAEIKISDVQILSFEYNGLNYSICAADSELTKDELINMAKEIIDAQE</sequence>
<accession>A0A2K9P2S9</accession>
<dbReference type="RefSeq" id="WP_102365763.1">
    <property type="nucleotide sequence ID" value="NZ_CP020991.1"/>
</dbReference>
<proteinExistence type="predicted"/>
<dbReference type="KEGG" id="mpec:B9O19_01404"/>
<evidence type="ECO:0000313" key="3">
    <source>
        <dbReference type="Proteomes" id="UP000235589"/>
    </source>
</evidence>
<name>A0A2K9P2S9_9FIRM</name>
<evidence type="ECO:0000313" key="2">
    <source>
        <dbReference type="EMBL" id="AUO19565.1"/>
    </source>
</evidence>
<dbReference type="GeneID" id="98062804"/>
<evidence type="ECO:0000256" key="1">
    <source>
        <dbReference type="SAM" id="Phobius"/>
    </source>
</evidence>
<reference evidence="2 3" key="1">
    <citation type="submission" date="2017-04" db="EMBL/GenBank/DDBJ databases">
        <title>Monoglobus pectinilyticus 14 draft genome.</title>
        <authorList>
            <person name="Kim C."/>
            <person name="Rosendale D.I."/>
            <person name="Kelly W.J."/>
            <person name="Tannock G.W."/>
            <person name="Patchett M.L."/>
            <person name="Jordens J.Z."/>
        </authorList>
    </citation>
    <scope>NUCLEOTIDE SEQUENCE [LARGE SCALE GENOMIC DNA]</scope>
    <source>
        <strain evidence="2 3">14</strain>
    </source>
</reference>
<keyword evidence="3" id="KW-1185">Reference proteome</keyword>
<keyword evidence="1" id="KW-0812">Transmembrane</keyword>
<dbReference type="Proteomes" id="UP000235589">
    <property type="component" value="Chromosome"/>
</dbReference>
<dbReference type="OrthoDB" id="1998645at2"/>
<dbReference type="AlphaFoldDB" id="A0A2K9P2S9"/>